<keyword evidence="2" id="KW-0812">Transmembrane</keyword>
<dbReference type="OrthoDB" id="4366934at2759"/>
<feature type="compositionally biased region" description="Basic and acidic residues" evidence="1">
    <location>
        <begin position="461"/>
        <end position="473"/>
    </location>
</feature>
<feature type="compositionally biased region" description="Basic and acidic residues" evidence="1">
    <location>
        <begin position="511"/>
        <end position="526"/>
    </location>
</feature>
<dbReference type="AlphaFoldDB" id="A0A5N7CE71"/>
<evidence type="ECO:0000256" key="2">
    <source>
        <dbReference type="SAM" id="Phobius"/>
    </source>
</evidence>
<keyword evidence="2" id="KW-1133">Transmembrane helix</keyword>
<name>A0A5N7CE71_PETAA</name>
<feature type="region of interest" description="Disordered" evidence="1">
    <location>
        <begin position="52"/>
        <end position="96"/>
    </location>
</feature>
<feature type="region of interest" description="Disordered" evidence="1">
    <location>
        <begin position="446"/>
        <end position="597"/>
    </location>
</feature>
<feature type="compositionally biased region" description="Pro residues" evidence="1">
    <location>
        <begin position="147"/>
        <end position="163"/>
    </location>
</feature>
<evidence type="ECO:0008006" key="4">
    <source>
        <dbReference type="Google" id="ProtNLM"/>
    </source>
</evidence>
<feature type="region of interest" description="Disordered" evidence="1">
    <location>
        <begin position="360"/>
        <end position="410"/>
    </location>
</feature>
<feature type="region of interest" description="Disordered" evidence="1">
    <location>
        <begin position="209"/>
        <end position="271"/>
    </location>
</feature>
<dbReference type="Proteomes" id="UP000326877">
    <property type="component" value="Unassembled WGS sequence"/>
</dbReference>
<organism evidence="3">
    <name type="scientific">Petromyces alliaceus</name>
    <name type="common">Aspergillus alliaceus</name>
    <dbReference type="NCBI Taxonomy" id="209559"/>
    <lineage>
        <taxon>Eukaryota</taxon>
        <taxon>Fungi</taxon>
        <taxon>Dikarya</taxon>
        <taxon>Ascomycota</taxon>
        <taxon>Pezizomycotina</taxon>
        <taxon>Eurotiomycetes</taxon>
        <taxon>Eurotiomycetidae</taxon>
        <taxon>Eurotiales</taxon>
        <taxon>Aspergillaceae</taxon>
        <taxon>Aspergillus</taxon>
        <taxon>Aspergillus subgen. Circumdati</taxon>
    </lineage>
</organism>
<keyword evidence="2" id="KW-0472">Membrane</keyword>
<evidence type="ECO:0000313" key="3">
    <source>
        <dbReference type="EMBL" id="KAE8392431.1"/>
    </source>
</evidence>
<dbReference type="EMBL" id="ML735237">
    <property type="protein sequence ID" value="KAE8392431.1"/>
    <property type="molecule type" value="Genomic_DNA"/>
</dbReference>
<sequence>MKGLQNGIPIAVLAAMASAQGIGGSHGVDIGNDAALGFSNDVYSEVNAFSKDDHSTDIDTNTNITNILTVPPHPPAHGPRESGHAPRGGHEAHGRRYAPTVVGGPHSVDIGNEADLDFMNAFKSDVNSYNEDNHSVKIDKTTHIVNIPPPPPPPFHHGPPHGPPHGDGHGHGRRDRHGKGPVTSVVDGPHTVDVGNAAEFGFKSELKSEVSDYHKDDHSVDIKKTTDIKVLPPPHEPHSHGPPRHDHERRDRHGNGPDTVVGGPHGVDVGNAAGFASKNAFSSDVNSFNEDDHSVDIDKATDIKILSPPHPPHHGPPYGHERGVDVGNANAYDEENSAEFRTTVANIDDHSVGIDETTDIKVLPPPHPPHHGPPHGREGHGGPGKRAYSPDTVVVDGPGGGDVGDANAYGQANSADLKTNVAHSDDHSVKSHSDVHEIIAAPPQDDYHEEEKPHQPQPQHEPQHDPQPQHEPQHQPQPQHEPQHDPQSQHDPQHDPQPQNQPQNQPLPQHETQHDPQPQHEDEHVQQAKTPTPHGHEDEDSSHAAPSQGESPTGVDALHSEGPDSTNPHAPASSQAYGHAQPSGNDGSDFDVPSPTTLAHIAQGSNAHAPAPTLAVHDTPSASNAHMVLTSTLTVAHASSFHKVPVYVPMPSSNGLGAGESHASSTPAAHIPVGVDAEQHTSHAGYSHATPSPSSQGVMFTGGATHFSPSVGVISLFCGVMGLLAYVL</sequence>
<feature type="compositionally biased region" description="Low complexity" evidence="1">
    <location>
        <begin position="495"/>
        <end position="510"/>
    </location>
</feature>
<accession>A0A5N7CE71</accession>
<feature type="transmembrane region" description="Helical" evidence="2">
    <location>
        <begin position="707"/>
        <end position="727"/>
    </location>
</feature>
<feature type="compositionally biased region" description="Basic and acidic residues" evidence="1">
    <location>
        <begin position="209"/>
        <end position="227"/>
    </location>
</feature>
<feature type="region of interest" description="Disordered" evidence="1">
    <location>
        <begin position="147"/>
        <end position="190"/>
    </location>
</feature>
<feature type="compositionally biased region" description="Basic and acidic residues" evidence="1">
    <location>
        <begin position="481"/>
        <end position="494"/>
    </location>
</feature>
<feature type="compositionally biased region" description="Basic and acidic residues" evidence="1">
    <location>
        <begin position="235"/>
        <end position="255"/>
    </location>
</feature>
<gene>
    <name evidence="3" type="ORF">BDV23DRAFT_170950</name>
</gene>
<protein>
    <recommendedName>
        <fullName evidence="4">GPI anchored protein</fullName>
    </recommendedName>
</protein>
<proteinExistence type="predicted"/>
<feature type="compositionally biased region" description="Basic and acidic residues" evidence="1">
    <location>
        <begin position="78"/>
        <end position="94"/>
    </location>
</feature>
<feature type="compositionally biased region" description="Polar residues" evidence="1">
    <location>
        <begin position="563"/>
        <end position="586"/>
    </location>
</feature>
<evidence type="ECO:0000256" key="1">
    <source>
        <dbReference type="SAM" id="MobiDB-lite"/>
    </source>
</evidence>
<reference evidence="3" key="1">
    <citation type="submission" date="2019-04" db="EMBL/GenBank/DDBJ databases">
        <title>Friends and foes A comparative genomics studyof 23 Aspergillus species from section Flavi.</title>
        <authorList>
            <consortium name="DOE Joint Genome Institute"/>
            <person name="Kjaerbolling I."/>
            <person name="Vesth T."/>
            <person name="Frisvad J.C."/>
            <person name="Nybo J.L."/>
            <person name="Theobald S."/>
            <person name="Kildgaard S."/>
            <person name="Isbrandt T."/>
            <person name="Kuo A."/>
            <person name="Sato A."/>
            <person name="Lyhne E.K."/>
            <person name="Kogle M.E."/>
            <person name="Wiebenga A."/>
            <person name="Kun R.S."/>
            <person name="Lubbers R.J."/>
            <person name="Makela M.R."/>
            <person name="Barry K."/>
            <person name="Chovatia M."/>
            <person name="Clum A."/>
            <person name="Daum C."/>
            <person name="Haridas S."/>
            <person name="He G."/>
            <person name="LaButti K."/>
            <person name="Lipzen A."/>
            <person name="Mondo S."/>
            <person name="Riley R."/>
            <person name="Salamov A."/>
            <person name="Simmons B.A."/>
            <person name="Magnuson J.K."/>
            <person name="Henrissat B."/>
            <person name="Mortensen U.H."/>
            <person name="Larsen T.O."/>
            <person name="Devries R.P."/>
            <person name="Grigoriev I.V."/>
            <person name="Machida M."/>
            <person name="Baker S.E."/>
            <person name="Andersen M.R."/>
        </authorList>
    </citation>
    <scope>NUCLEOTIDE SEQUENCE [LARGE SCALE GENOMIC DNA]</scope>
    <source>
        <strain evidence="3">IBT 14317</strain>
    </source>
</reference>
<feature type="compositionally biased region" description="Low complexity" evidence="1">
    <location>
        <begin position="58"/>
        <end position="67"/>
    </location>
</feature>